<dbReference type="Proteomes" id="UP000024376">
    <property type="component" value="Unassembled WGS sequence"/>
</dbReference>
<dbReference type="KEGG" id="trr:M419DRAFT_116948"/>
<organism evidence="1 2">
    <name type="scientific">Hypocrea jecorina (strain ATCC 56765 / BCRC 32924 / NRRL 11460 / Rut C-30)</name>
    <name type="common">Trichoderma reesei</name>
    <dbReference type="NCBI Taxonomy" id="1344414"/>
    <lineage>
        <taxon>Eukaryota</taxon>
        <taxon>Fungi</taxon>
        <taxon>Dikarya</taxon>
        <taxon>Ascomycota</taxon>
        <taxon>Pezizomycotina</taxon>
        <taxon>Sordariomycetes</taxon>
        <taxon>Hypocreomycetidae</taxon>
        <taxon>Hypocreales</taxon>
        <taxon>Hypocreaceae</taxon>
        <taxon>Trichoderma</taxon>
    </lineage>
</organism>
<reference evidence="2" key="1">
    <citation type="journal article" date="2013" name="Ind. Biotechnol.">
        <title>Comparative genomics analysis of Trichoderma reesei strains.</title>
        <authorList>
            <person name="Koike H."/>
            <person name="Aerts A."/>
            <person name="LaButti K."/>
            <person name="Grigoriev I.V."/>
            <person name="Baker S.E."/>
        </authorList>
    </citation>
    <scope>NUCLEOTIDE SEQUENCE [LARGE SCALE GENOMIC DNA]</scope>
    <source>
        <strain evidence="2">ATCC 56765 / BCRC 32924 / NRRL 11460 / Rut C-30</strain>
    </source>
</reference>
<gene>
    <name evidence="1" type="ORF">M419DRAFT_116948</name>
</gene>
<protein>
    <submittedName>
        <fullName evidence="1">Uncharacterized protein</fullName>
    </submittedName>
</protein>
<evidence type="ECO:0000313" key="2">
    <source>
        <dbReference type="Proteomes" id="UP000024376"/>
    </source>
</evidence>
<sequence length="54" mass="5910">MLVRLGMELIVTSCRQRASALVLRLEGTKVDADADVDVDVDVQLSCVSSRTSMR</sequence>
<proteinExistence type="predicted"/>
<dbReference type="HOGENOM" id="CLU_3052064_0_0_1"/>
<dbReference type="EMBL" id="KI911139">
    <property type="protein sequence ID" value="ETS06232.1"/>
    <property type="molecule type" value="Genomic_DNA"/>
</dbReference>
<evidence type="ECO:0000313" key="1">
    <source>
        <dbReference type="EMBL" id="ETS06232.1"/>
    </source>
</evidence>
<dbReference type="AlphaFoldDB" id="A0A024SKA4"/>
<name>A0A024SKA4_HYPJR</name>
<accession>A0A024SKA4</accession>